<evidence type="ECO:0000313" key="2">
    <source>
        <dbReference type="EMBL" id="MDC0668406.1"/>
    </source>
</evidence>
<dbReference type="RefSeq" id="WP_271997496.1">
    <property type="nucleotide sequence ID" value="NZ_JAQNDN010000004.1"/>
</dbReference>
<comment type="caution">
    <text evidence="2">The sequence shown here is derived from an EMBL/GenBank/DDBJ whole genome shotgun (WGS) entry which is preliminary data.</text>
</comment>
<sequence>MSERRYEHEDLADHRKALAGAGGIVGGLIALGFVVAAVAGRLVGGAPAEGIEGMIPIDELTALRATVEAEWATRAAAWEWVDEAHGVARIPVWRAAELALARGLPTRRDTPRPVTARGLR</sequence>
<organism evidence="2 3">
    <name type="scientific">Nannocystis radixulma</name>
    <dbReference type="NCBI Taxonomy" id="2995305"/>
    <lineage>
        <taxon>Bacteria</taxon>
        <taxon>Pseudomonadati</taxon>
        <taxon>Myxococcota</taxon>
        <taxon>Polyangia</taxon>
        <taxon>Nannocystales</taxon>
        <taxon>Nannocystaceae</taxon>
        <taxon>Nannocystis</taxon>
    </lineage>
</organism>
<proteinExistence type="predicted"/>
<reference evidence="2 3" key="1">
    <citation type="submission" date="2022-11" db="EMBL/GenBank/DDBJ databases">
        <title>Minimal conservation of predation-associated metabolite biosynthetic gene clusters underscores biosynthetic potential of Myxococcota including descriptions for ten novel species: Archangium lansinium sp. nov., Myxococcus landrumus sp. nov., Nannocystis bai.</title>
        <authorList>
            <person name="Ahearne A."/>
            <person name="Stevens C."/>
            <person name="Dowd S."/>
        </authorList>
    </citation>
    <scope>NUCLEOTIDE SEQUENCE [LARGE SCALE GENOMIC DNA]</scope>
    <source>
        <strain evidence="2 3">NCELM</strain>
    </source>
</reference>
<feature type="transmembrane region" description="Helical" evidence="1">
    <location>
        <begin position="20"/>
        <end position="44"/>
    </location>
</feature>
<dbReference type="Proteomes" id="UP001217838">
    <property type="component" value="Unassembled WGS sequence"/>
</dbReference>
<keyword evidence="1" id="KW-1133">Transmembrane helix</keyword>
<evidence type="ECO:0000313" key="3">
    <source>
        <dbReference type="Proteomes" id="UP001217838"/>
    </source>
</evidence>
<evidence type="ECO:0000256" key="1">
    <source>
        <dbReference type="SAM" id="Phobius"/>
    </source>
</evidence>
<gene>
    <name evidence="2" type="ORF">POL58_11690</name>
</gene>
<keyword evidence="1" id="KW-0472">Membrane</keyword>
<keyword evidence="3" id="KW-1185">Reference proteome</keyword>
<accession>A0ABT5B5S6</accession>
<keyword evidence="1" id="KW-0812">Transmembrane</keyword>
<name>A0ABT5B5S6_9BACT</name>
<protein>
    <submittedName>
        <fullName evidence="2">Uncharacterized protein</fullName>
    </submittedName>
</protein>
<dbReference type="EMBL" id="JAQNDN010000004">
    <property type="protein sequence ID" value="MDC0668406.1"/>
    <property type="molecule type" value="Genomic_DNA"/>
</dbReference>